<evidence type="ECO:0000256" key="1">
    <source>
        <dbReference type="SAM" id="MobiDB-lite"/>
    </source>
</evidence>
<dbReference type="EMBL" id="JABSTR010000008">
    <property type="protein sequence ID" value="KAH9378431.1"/>
    <property type="molecule type" value="Genomic_DNA"/>
</dbReference>
<protein>
    <submittedName>
        <fullName evidence="2">Uncharacterized protein</fullName>
    </submittedName>
</protein>
<feature type="region of interest" description="Disordered" evidence="1">
    <location>
        <begin position="1"/>
        <end position="34"/>
    </location>
</feature>
<organism evidence="2 3">
    <name type="scientific">Haemaphysalis longicornis</name>
    <name type="common">Bush tick</name>
    <dbReference type="NCBI Taxonomy" id="44386"/>
    <lineage>
        <taxon>Eukaryota</taxon>
        <taxon>Metazoa</taxon>
        <taxon>Ecdysozoa</taxon>
        <taxon>Arthropoda</taxon>
        <taxon>Chelicerata</taxon>
        <taxon>Arachnida</taxon>
        <taxon>Acari</taxon>
        <taxon>Parasitiformes</taxon>
        <taxon>Ixodida</taxon>
        <taxon>Ixodoidea</taxon>
        <taxon>Ixodidae</taxon>
        <taxon>Haemaphysalinae</taxon>
        <taxon>Haemaphysalis</taxon>
    </lineage>
</organism>
<name>A0A9J6GVK9_HAELO</name>
<feature type="region of interest" description="Disordered" evidence="1">
    <location>
        <begin position="83"/>
        <end position="109"/>
    </location>
</feature>
<comment type="caution">
    <text evidence="2">The sequence shown here is derived from an EMBL/GenBank/DDBJ whole genome shotgun (WGS) entry which is preliminary data.</text>
</comment>
<dbReference type="Proteomes" id="UP000821853">
    <property type="component" value="Unassembled WGS sequence"/>
</dbReference>
<feature type="compositionally biased region" description="Polar residues" evidence="1">
    <location>
        <begin position="17"/>
        <end position="34"/>
    </location>
</feature>
<dbReference type="AlphaFoldDB" id="A0A9J6GVK9"/>
<reference evidence="2 3" key="1">
    <citation type="journal article" date="2020" name="Cell">
        <title>Large-Scale Comparative Analyses of Tick Genomes Elucidate Their Genetic Diversity and Vector Capacities.</title>
        <authorList>
            <consortium name="Tick Genome and Microbiome Consortium (TIGMIC)"/>
            <person name="Jia N."/>
            <person name="Wang J."/>
            <person name="Shi W."/>
            <person name="Du L."/>
            <person name="Sun Y."/>
            <person name="Zhan W."/>
            <person name="Jiang J.F."/>
            <person name="Wang Q."/>
            <person name="Zhang B."/>
            <person name="Ji P."/>
            <person name="Bell-Sakyi L."/>
            <person name="Cui X.M."/>
            <person name="Yuan T.T."/>
            <person name="Jiang B.G."/>
            <person name="Yang W.F."/>
            <person name="Lam T.T."/>
            <person name="Chang Q.C."/>
            <person name="Ding S.J."/>
            <person name="Wang X.J."/>
            <person name="Zhu J.G."/>
            <person name="Ruan X.D."/>
            <person name="Zhao L."/>
            <person name="Wei J.T."/>
            <person name="Ye R.Z."/>
            <person name="Que T.C."/>
            <person name="Du C.H."/>
            <person name="Zhou Y.H."/>
            <person name="Cheng J.X."/>
            <person name="Dai P.F."/>
            <person name="Guo W.B."/>
            <person name="Han X.H."/>
            <person name="Huang E.J."/>
            <person name="Li L.F."/>
            <person name="Wei W."/>
            <person name="Gao Y.C."/>
            <person name="Liu J.Z."/>
            <person name="Shao H.Z."/>
            <person name="Wang X."/>
            <person name="Wang C.C."/>
            <person name="Yang T.C."/>
            <person name="Huo Q.B."/>
            <person name="Li W."/>
            <person name="Chen H.Y."/>
            <person name="Chen S.E."/>
            <person name="Zhou L.G."/>
            <person name="Ni X.B."/>
            <person name="Tian J.H."/>
            <person name="Sheng Y."/>
            <person name="Liu T."/>
            <person name="Pan Y.S."/>
            <person name="Xia L.Y."/>
            <person name="Li J."/>
            <person name="Zhao F."/>
            <person name="Cao W.C."/>
        </authorList>
    </citation>
    <scope>NUCLEOTIDE SEQUENCE [LARGE SCALE GENOMIC DNA]</scope>
    <source>
        <strain evidence="2">HaeL-2018</strain>
    </source>
</reference>
<proteinExistence type="predicted"/>
<evidence type="ECO:0000313" key="2">
    <source>
        <dbReference type="EMBL" id="KAH9378431.1"/>
    </source>
</evidence>
<dbReference type="VEuPathDB" id="VectorBase:HLOH_049127"/>
<gene>
    <name evidence="2" type="ORF">HPB48_013939</name>
</gene>
<keyword evidence="3" id="KW-1185">Reference proteome</keyword>
<evidence type="ECO:0000313" key="3">
    <source>
        <dbReference type="Proteomes" id="UP000821853"/>
    </source>
</evidence>
<accession>A0A9J6GVK9</accession>
<sequence>MPTAPNPEVRDVEPMDTTASAGEATDQQHAPNGNETALKAATCHKLFQVGTRSTSSLLVTKRAKWKRKERDLRSRILRLQQTAQVQGRAKETPGGFHDCSHLLHQRKSH</sequence>